<gene>
    <name evidence="10" type="ORF">SAMN05421854_110189</name>
</gene>
<protein>
    <submittedName>
        <fullName evidence="10">Peptidase family M48</fullName>
    </submittedName>
</protein>
<comment type="cofactor">
    <cofactor evidence="6">
        <name>Zn(2+)</name>
        <dbReference type="ChEBI" id="CHEBI:29105"/>
    </cofactor>
    <text evidence="6">Binds 1 zinc ion per subunit.</text>
</comment>
<dbReference type="Pfam" id="PF01435">
    <property type="entry name" value="Peptidase_M48"/>
    <property type="match status" value="1"/>
</dbReference>
<keyword evidence="8" id="KW-0472">Membrane</keyword>
<evidence type="ECO:0000256" key="4">
    <source>
        <dbReference type="ARBA" id="ARBA00022833"/>
    </source>
</evidence>
<keyword evidence="2" id="KW-0479">Metal-binding</keyword>
<accession>A0A1I5XF48</accession>
<dbReference type="GO" id="GO:0046872">
    <property type="term" value="F:metal ion binding"/>
    <property type="evidence" value="ECO:0007669"/>
    <property type="project" value="UniProtKB-KW"/>
</dbReference>
<keyword evidence="8" id="KW-0812">Transmembrane</keyword>
<feature type="compositionally biased region" description="Low complexity" evidence="7">
    <location>
        <begin position="277"/>
        <end position="291"/>
    </location>
</feature>
<evidence type="ECO:0000256" key="1">
    <source>
        <dbReference type="ARBA" id="ARBA00022670"/>
    </source>
</evidence>
<name>A0A1I5XF48_9PSEU</name>
<dbReference type="EMBL" id="FOWC01000010">
    <property type="protein sequence ID" value="SFQ30534.1"/>
    <property type="molecule type" value="Genomic_DNA"/>
</dbReference>
<evidence type="ECO:0000256" key="8">
    <source>
        <dbReference type="SAM" id="Phobius"/>
    </source>
</evidence>
<keyword evidence="3 6" id="KW-0378">Hydrolase</keyword>
<evidence type="ECO:0000259" key="9">
    <source>
        <dbReference type="Pfam" id="PF01435"/>
    </source>
</evidence>
<sequence>MTGRRMPGADVRRATPRGEDAQPCGAWRWGPDEMPEFVDPVAAWPAEAGRPMRFPPVPVWLGRTGSELASRASVRLELTCDPRVETHCCSGATPNGSPLAWINVKPSWFNNDPDRGRFVLAHEIAHAVLGNQAHLRQHRWRRARTACGALARTLAWPGALLAFSLPGPATMPLPVLAAAAAAAAAIAAALCHLRTYAIARDTELQADAWAMAALDAPMPASVDSMSRLIERTERDWDREELTALRFLLNWTVLRTHPRPRRRRRRADAAQTARRRVQAAATGESAASAPAAPRHRRRRTAGRLRSRTAARRRGLASPVQRTRMG</sequence>
<keyword evidence="4 6" id="KW-0862">Zinc</keyword>
<evidence type="ECO:0000256" key="3">
    <source>
        <dbReference type="ARBA" id="ARBA00022801"/>
    </source>
</evidence>
<feature type="domain" description="Peptidase M48" evidence="9">
    <location>
        <begin position="113"/>
        <end position="267"/>
    </location>
</feature>
<keyword evidence="8" id="KW-1133">Transmembrane helix</keyword>
<evidence type="ECO:0000256" key="6">
    <source>
        <dbReference type="RuleBase" id="RU003983"/>
    </source>
</evidence>
<evidence type="ECO:0000313" key="11">
    <source>
        <dbReference type="Proteomes" id="UP000199137"/>
    </source>
</evidence>
<dbReference type="RefSeq" id="WP_093575725.1">
    <property type="nucleotide sequence ID" value="NZ_FOWC01000010.1"/>
</dbReference>
<evidence type="ECO:0000256" key="2">
    <source>
        <dbReference type="ARBA" id="ARBA00022723"/>
    </source>
</evidence>
<reference evidence="10 11" key="1">
    <citation type="submission" date="2016-10" db="EMBL/GenBank/DDBJ databases">
        <authorList>
            <person name="de Groot N.N."/>
        </authorList>
    </citation>
    <scope>NUCLEOTIDE SEQUENCE [LARGE SCALE GENOMIC DNA]</scope>
    <source>
        <strain evidence="10 11">DSM 44637</strain>
    </source>
</reference>
<feature type="region of interest" description="Disordered" evidence="7">
    <location>
        <begin position="1"/>
        <end position="23"/>
    </location>
</feature>
<proteinExistence type="inferred from homology"/>
<dbReference type="OrthoDB" id="3948147at2"/>
<dbReference type="GO" id="GO:0004222">
    <property type="term" value="F:metalloendopeptidase activity"/>
    <property type="evidence" value="ECO:0007669"/>
    <property type="project" value="InterPro"/>
</dbReference>
<dbReference type="AlphaFoldDB" id="A0A1I5XF48"/>
<evidence type="ECO:0000256" key="7">
    <source>
        <dbReference type="SAM" id="MobiDB-lite"/>
    </source>
</evidence>
<feature type="transmembrane region" description="Helical" evidence="8">
    <location>
        <begin position="171"/>
        <end position="191"/>
    </location>
</feature>
<dbReference type="STRING" id="112413.SAMN05421854_110189"/>
<feature type="region of interest" description="Disordered" evidence="7">
    <location>
        <begin position="258"/>
        <end position="324"/>
    </location>
</feature>
<evidence type="ECO:0000256" key="5">
    <source>
        <dbReference type="ARBA" id="ARBA00023049"/>
    </source>
</evidence>
<dbReference type="Proteomes" id="UP000199137">
    <property type="component" value="Unassembled WGS sequence"/>
</dbReference>
<feature type="compositionally biased region" description="Basic and acidic residues" evidence="7">
    <location>
        <begin position="10"/>
        <end position="20"/>
    </location>
</feature>
<keyword evidence="1 6" id="KW-0645">Protease</keyword>
<dbReference type="InterPro" id="IPR001915">
    <property type="entry name" value="Peptidase_M48"/>
</dbReference>
<keyword evidence="5 6" id="KW-0482">Metalloprotease</keyword>
<feature type="compositionally biased region" description="Basic residues" evidence="7">
    <location>
        <begin position="292"/>
        <end position="313"/>
    </location>
</feature>
<comment type="similarity">
    <text evidence="6">Belongs to the peptidase M48 family.</text>
</comment>
<feature type="transmembrane region" description="Helical" evidence="8">
    <location>
        <begin position="146"/>
        <end position="165"/>
    </location>
</feature>
<evidence type="ECO:0000313" key="10">
    <source>
        <dbReference type="EMBL" id="SFQ30534.1"/>
    </source>
</evidence>
<dbReference type="GO" id="GO:0006508">
    <property type="term" value="P:proteolysis"/>
    <property type="evidence" value="ECO:0007669"/>
    <property type="project" value="UniProtKB-KW"/>
</dbReference>
<organism evidence="10 11">
    <name type="scientific">Amycolatopsis rubida</name>
    <dbReference type="NCBI Taxonomy" id="112413"/>
    <lineage>
        <taxon>Bacteria</taxon>
        <taxon>Bacillati</taxon>
        <taxon>Actinomycetota</taxon>
        <taxon>Actinomycetes</taxon>
        <taxon>Pseudonocardiales</taxon>
        <taxon>Pseudonocardiaceae</taxon>
        <taxon>Amycolatopsis</taxon>
    </lineage>
</organism>